<name>A0ABP0MFU9_9DINO</name>
<organism evidence="1 2">
    <name type="scientific">Durusdinium trenchii</name>
    <dbReference type="NCBI Taxonomy" id="1381693"/>
    <lineage>
        <taxon>Eukaryota</taxon>
        <taxon>Sar</taxon>
        <taxon>Alveolata</taxon>
        <taxon>Dinophyceae</taxon>
        <taxon>Suessiales</taxon>
        <taxon>Symbiodiniaceae</taxon>
        <taxon>Durusdinium</taxon>
    </lineage>
</organism>
<evidence type="ECO:0000313" key="2">
    <source>
        <dbReference type="Proteomes" id="UP001642484"/>
    </source>
</evidence>
<protein>
    <submittedName>
        <fullName evidence="1">Uncharacterized protein</fullName>
    </submittedName>
</protein>
<comment type="caution">
    <text evidence="1">The sequence shown here is derived from an EMBL/GenBank/DDBJ whole genome shotgun (WGS) entry which is preliminary data.</text>
</comment>
<proteinExistence type="predicted"/>
<feature type="non-terminal residue" evidence="1">
    <location>
        <position position="73"/>
    </location>
</feature>
<sequence>VNTNFHGDVTILQSSAGQEALKRKNQSFCRAPQDVLGNLCYVEDLYVTNSHRLNSRVCQAFVTSAMNGQKKKE</sequence>
<reference evidence="1 2" key="1">
    <citation type="submission" date="2024-02" db="EMBL/GenBank/DDBJ databases">
        <authorList>
            <person name="Chen Y."/>
            <person name="Shah S."/>
            <person name="Dougan E. K."/>
            <person name="Thang M."/>
            <person name="Chan C."/>
        </authorList>
    </citation>
    <scope>NUCLEOTIDE SEQUENCE [LARGE SCALE GENOMIC DNA]</scope>
</reference>
<feature type="non-terminal residue" evidence="1">
    <location>
        <position position="1"/>
    </location>
</feature>
<evidence type="ECO:0000313" key="1">
    <source>
        <dbReference type="EMBL" id="CAK9050352.1"/>
    </source>
</evidence>
<dbReference type="Proteomes" id="UP001642484">
    <property type="component" value="Unassembled WGS sequence"/>
</dbReference>
<gene>
    <name evidence="1" type="ORF">CCMP2556_LOCUS25677</name>
</gene>
<keyword evidence="2" id="KW-1185">Reference proteome</keyword>
<dbReference type="EMBL" id="CAXAMN010017347">
    <property type="protein sequence ID" value="CAK9050352.1"/>
    <property type="molecule type" value="Genomic_DNA"/>
</dbReference>
<accession>A0ABP0MFU9</accession>